<accession>A0AAF0E1G1</accession>
<proteinExistence type="predicted"/>
<evidence type="ECO:0000313" key="2">
    <source>
        <dbReference type="Proteomes" id="UP001214603"/>
    </source>
</evidence>
<gene>
    <name evidence="1" type="ORF">MOBT1_000056</name>
</gene>
<reference evidence="1" key="1">
    <citation type="submission" date="2023-03" db="EMBL/GenBank/DDBJ databases">
        <title>Mating type loci evolution in Malassezia.</title>
        <authorList>
            <person name="Coelho M.A."/>
        </authorList>
    </citation>
    <scope>NUCLEOTIDE SEQUENCE</scope>
    <source>
        <strain evidence="1">CBS 7876</strain>
    </source>
</reference>
<keyword evidence="2" id="KW-1185">Reference proteome</keyword>
<organism evidence="1 2">
    <name type="scientific">Malassezia obtusa</name>
    <dbReference type="NCBI Taxonomy" id="76774"/>
    <lineage>
        <taxon>Eukaryota</taxon>
        <taxon>Fungi</taxon>
        <taxon>Dikarya</taxon>
        <taxon>Basidiomycota</taxon>
        <taxon>Ustilaginomycotina</taxon>
        <taxon>Malasseziomycetes</taxon>
        <taxon>Malasseziales</taxon>
        <taxon>Malasseziaceae</taxon>
        <taxon>Malassezia</taxon>
    </lineage>
</organism>
<sequence length="234" mass="26975">MLGVVEWLRALLAGEAPHEPTNDTDLVTDHDEARAPDHPGQVWDRDPHAALQVIRYRKVQRLISERGLPPELVRHILLLAEEARTLSASRAETMVYTDDANECYLRTPPLPSKLLRHFLLRVVVDIDSHDQGWSSDPNRSWLGTYQGSYTWWELSLDRQGADGEWAEVHRVHLTHNIHASHDFRRHTLTFTAEDPVVSDAQPGDVLSLWARTQFMAWVNIVRYARISVWIDWEA</sequence>
<dbReference type="EMBL" id="CP119934">
    <property type="protein sequence ID" value="WFD01393.1"/>
    <property type="molecule type" value="Genomic_DNA"/>
</dbReference>
<dbReference type="Proteomes" id="UP001214603">
    <property type="component" value="Chromosome 1"/>
</dbReference>
<dbReference type="AlphaFoldDB" id="A0AAF0E1G1"/>
<evidence type="ECO:0000313" key="1">
    <source>
        <dbReference type="EMBL" id="WFD01393.1"/>
    </source>
</evidence>
<name>A0AAF0E1G1_9BASI</name>
<protein>
    <submittedName>
        <fullName evidence="1">Uncharacterized protein</fullName>
    </submittedName>
</protein>